<reference evidence="1 2" key="1">
    <citation type="journal article" date="2016" name="Mol. Biol. Evol.">
        <title>Comparative Genomics of Early-Diverging Mushroom-Forming Fungi Provides Insights into the Origins of Lignocellulose Decay Capabilities.</title>
        <authorList>
            <person name="Nagy L.G."/>
            <person name="Riley R."/>
            <person name="Tritt A."/>
            <person name="Adam C."/>
            <person name="Daum C."/>
            <person name="Floudas D."/>
            <person name="Sun H."/>
            <person name="Yadav J.S."/>
            <person name="Pangilinan J."/>
            <person name="Larsson K.H."/>
            <person name="Matsuura K."/>
            <person name="Barry K."/>
            <person name="Labutti K."/>
            <person name="Kuo R."/>
            <person name="Ohm R.A."/>
            <person name="Bhattacharya S.S."/>
            <person name="Shirouzu T."/>
            <person name="Yoshinaga Y."/>
            <person name="Martin F.M."/>
            <person name="Grigoriev I.V."/>
            <person name="Hibbett D.S."/>
        </authorList>
    </citation>
    <scope>NUCLEOTIDE SEQUENCE [LARGE SCALE GENOMIC DNA]</scope>
    <source>
        <strain evidence="1 2">HHB9708</strain>
    </source>
</reference>
<dbReference type="Gene3D" id="3.40.30.10">
    <property type="entry name" value="Glutaredoxin"/>
    <property type="match status" value="1"/>
</dbReference>
<proteinExistence type="predicted"/>
<protein>
    <recommendedName>
        <fullName evidence="3">Sucraseferredoxin-like protein</fullName>
    </recommendedName>
</protein>
<dbReference type="Proteomes" id="UP000076722">
    <property type="component" value="Unassembled WGS sequence"/>
</dbReference>
<dbReference type="CDD" id="cd03062">
    <property type="entry name" value="TRX_Fd_Sucrase"/>
    <property type="match status" value="1"/>
</dbReference>
<dbReference type="InterPro" id="IPR009737">
    <property type="entry name" value="Aim32/Apd1-like"/>
</dbReference>
<organism evidence="1 2">
    <name type="scientific">Sistotremastrum niveocremeum HHB9708</name>
    <dbReference type="NCBI Taxonomy" id="1314777"/>
    <lineage>
        <taxon>Eukaryota</taxon>
        <taxon>Fungi</taxon>
        <taxon>Dikarya</taxon>
        <taxon>Basidiomycota</taxon>
        <taxon>Agaricomycotina</taxon>
        <taxon>Agaricomycetes</taxon>
        <taxon>Sistotremastrales</taxon>
        <taxon>Sistotremastraceae</taxon>
        <taxon>Sertulicium</taxon>
        <taxon>Sertulicium niveocremeum</taxon>
    </lineage>
</organism>
<gene>
    <name evidence="1" type="ORF">SISNIDRAFT_488679</name>
</gene>
<dbReference type="OrthoDB" id="10253744at2759"/>
<dbReference type="SUPFAM" id="SSF52833">
    <property type="entry name" value="Thioredoxin-like"/>
    <property type="match status" value="1"/>
</dbReference>
<dbReference type="AlphaFoldDB" id="A0A164R0Q5"/>
<dbReference type="Pfam" id="PF06999">
    <property type="entry name" value="Suc_Fer-like"/>
    <property type="match status" value="1"/>
</dbReference>
<sequence>MPPQLARNLVARRLASTSAAQTAATDAVETLAGTVPLHTSYLFLHLRNPISELPSKPQSRLFNTIRSRALDWGCLVNLCHSIDDEAYNINKVALRSCGDADLLEGCKATLYTPSAGNVGLEIRDIQGDNVEEKLATISPLFGVHAKPVVPTIMKSDSDVQLYVCTHGSRDCRCGDEGGRVLRAIRDHLRSRDLSLKVSVNETAHVGGHKYAANVLVFPHGDWYGNLRAENVPNALDVALAASPSKRSSEPPDQTLSRFWRGRMGLSKSQQIDLIS</sequence>
<dbReference type="PANTHER" id="PTHR31902">
    <property type="entry name" value="ACTIN PATCHES DISTAL PROTEIN 1"/>
    <property type="match status" value="1"/>
</dbReference>
<evidence type="ECO:0000313" key="1">
    <source>
        <dbReference type="EMBL" id="KZS90147.1"/>
    </source>
</evidence>
<dbReference type="STRING" id="1314777.A0A164R0Q5"/>
<evidence type="ECO:0008006" key="3">
    <source>
        <dbReference type="Google" id="ProtNLM"/>
    </source>
</evidence>
<dbReference type="EMBL" id="KV419423">
    <property type="protein sequence ID" value="KZS90147.1"/>
    <property type="molecule type" value="Genomic_DNA"/>
</dbReference>
<name>A0A164R0Q5_9AGAM</name>
<accession>A0A164R0Q5</accession>
<evidence type="ECO:0000313" key="2">
    <source>
        <dbReference type="Proteomes" id="UP000076722"/>
    </source>
</evidence>
<dbReference type="InterPro" id="IPR036249">
    <property type="entry name" value="Thioredoxin-like_sf"/>
</dbReference>
<keyword evidence="2" id="KW-1185">Reference proteome</keyword>